<reference evidence="1 2" key="1">
    <citation type="submission" date="2020-08" db="EMBL/GenBank/DDBJ databases">
        <title>Edaphobacter telluris sp. nov. and Acidobacterium dinghuensis sp. nov., two acidobacteria isolated from forest soil.</title>
        <authorList>
            <person name="Fu J."/>
            <person name="Qiu L."/>
        </authorList>
    </citation>
    <scope>NUCLEOTIDE SEQUENCE [LARGE SCALE GENOMIC DNA]</scope>
    <source>
        <strain evidence="1">4Y35</strain>
    </source>
</reference>
<dbReference type="InterPro" id="IPR006522">
    <property type="entry name" value="Phage_virion_morphogenesis"/>
</dbReference>
<proteinExistence type="predicted"/>
<keyword evidence="2" id="KW-1185">Reference proteome</keyword>
<dbReference type="Pfam" id="PF05069">
    <property type="entry name" value="Phage_tail_S"/>
    <property type="match status" value="1"/>
</dbReference>
<sequence length="224" mass="24476">MTTAVIQVDSSRALVALGRFRLSLQENEELMRELGAAQLVSIRRTFREQGSPAGSWVPLSPNTIKRNPRKYGDGHKLLIDKGTLLNSITYRVQTGAVVIGTSLKYAAVHQFGSRDRSVAIGPQTEAESKATVDVKAGSYYRQAGELGTGKMKKSDKSGVLRSTRMKILGPRNASLVNARAHTRHQNIPPRPYLVFRPEDPGRLRGIVTRFVAKKKAEAGLGGKA</sequence>
<evidence type="ECO:0000313" key="2">
    <source>
        <dbReference type="Proteomes" id="UP000515312"/>
    </source>
</evidence>
<gene>
    <name evidence="1" type="ORF">H7849_11915</name>
</gene>
<dbReference type="EMBL" id="CP060394">
    <property type="protein sequence ID" value="QNI34532.1"/>
    <property type="molecule type" value="Genomic_DNA"/>
</dbReference>
<dbReference type="AlphaFoldDB" id="A0A7G8BPR2"/>
<dbReference type="Proteomes" id="UP000515312">
    <property type="component" value="Chromosome"/>
</dbReference>
<accession>A0A7G8BPR2</accession>
<organism evidence="1 2">
    <name type="scientific">Alloacidobacterium dinghuense</name>
    <dbReference type="NCBI Taxonomy" id="2763107"/>
    <lineage>
        <taxon>Bacteria</taxon>
        <taxon>Pseudomonadati</taxon>
        <taxon>Acidobacteriota</taxon>
        <taxon>Terriglobia</taxon>
        <taxon>Terriglobales</taxon>
        <taxon>Acidobacteriaceae</taxon>
        <taxon>Alloacidobacterium</taxon>
    </lineage>
</organism>
<protein>
    <submittedName>
        <fullName evidence="1">Phage virion morphogenesis protein</fullName>
    </submittedName>
</protein>
<name>A0A7G8BPR2_9BACT</name>
<dbReference type="RefSeq" id="WP_186746768.1">
    <property type="nucleotide sequence ID" value="NZ_CP060394.1"/>
</dbReference>
<evidence type="ECO:0000313" key="1">
    <source>
        <dbReference type="EMBL" id="QNI34532.1"/>
    </source>
</evidence>
<dbReference type="KEGG" id="adin:H7849_11915"/>